<organism evidence="1 2">
    <name type="scientific">Clostridium perfringens</name>
    <dbReference type="NCBI Taxonomy" id="1502"/>
    <lineage>
        <taxon>Bacteria</taxon>
        <taxon>Bacillati</taxon>
        <taxon>Bacillota</taxon>
        <taxon>Clostridia</taxon>
        <taxon>Eubacteriales</taxon>
        <taxon>Clostridiaceae</taxon>
        <taxon>Clostridium</taxon>
    </lineage>
</organism>
<reference evidence="1 2" key="1">
    <citation type="submission" date="2016-01" db="EMBL/GenBank/DDBJ databases">
        <authorList>
            <person name="Oliw E.H."/>
        </authorList>
    </citation>
    <scope>NUCLEOTIDE SEQUENCE [LARGE SCALE GENOMIC DNA]</scope>
    <source>
        <strain evidence="1 2">MJR7757A</strain>
    </source>
</reference>
<comment type="caution">
    <text evidence="1">The sequence shown here is derived from an EMBL/GenBank/DDBJ whole genome shotgun (WGS) entry which is preliminary data.</text>
</comment>
<evidence type="ECO:0000313" key="2">
    <source>
        <dbReference type="Proteomes" id="UP000070646"/>
    </source>
</evidence>
<name>A0A133N3G9_CLOPF</name>
<accession>A0A133N3G9</accession>
<dbReference type="AlphaFoldDB" id="A0A133N3G9"/>
<dbReference type="EMBL" id="LRPU01000097">
    <property type="protein sequence ID" value="KXA10844.1"/>
    <property type="molecule type" value="Genomic_DNA"/>
</dbReference>
<proteinExistence type="predicted"/>
<evidence type="ECO:0000313" key="1">
    <source>
        <dbReference type="EMBL" id="KXA10844.1"/>
    </source>
</evidence>
<gene>
    <name evidence="1" type="ORF">HMPREF3222_02019</name>
</gene>
<dbReference type="Proteomes" id="UP000070646">
    <property type="component" value="Unassembled WGS sequence"/>
</dbReference>
<sequence>MKNMVKKFIIIPNKKLFDAKKDRTTIKQYKNKSRIVFSKGFILKFSFKRIEEVKAIGYAKIALFIPKNIQEAKNVKQAIVPSRFIESTSKLYFFITLSIINIT</sequence>
<protein>
    <submittedName>
        <fullName evidence="1">Uncharacterized protein</fullName>
    </submittedName>
</protein>